<dbReference type="Proteomes" id="UP000001075">
    <property type="component" value="Unassembled WGS sequence"/>
</dbReference>
<evidence type="ECO:0000313" key="2">
    <source>
        <dbReference type="EMBL" id="EGV91470.1"/>
    </source>
</evidence>
<reference evidence="3" key="1">
    <citation type="journal article" date="2011" name="Nat. Biotechnol.">
        <title>The genomic sequence of the Chinese hamster ovary (CHO)-K1 cell line.</title>
        <authorList>
            <person name="Xu X."/>
            <person name="Nagarajan H."/>
            <person name="Lewis N.E."/>
            <person name="Pan S."/>
            <person name="Cai Z."/>
            <person name="Liu X."/>
            <person name="Chen W."/>
            <person name="Xie M."/>
            <person name="Wang W."/>
            <person name="Hammond S."/>
            <person name="Andersen M.R."/>
            <person name="Neff N."/>
            <person name="Passarelli B."/>
            <person name="Koh W."/>
            <person name="Fan H.C."/>
            <person name="Wang J."/>
            <person name="Gui Y."/>
            <person name="Lee K.H."/>
            <person name="Betenbaugh M.J."/>
            <person name="Quake S.R."/>
            <person name="Famili I."/>
            <person name="Palsson B.O."/>
            <person name="Wang J."/>
        </authorList>
    </citation>
    <scope>NUCLEOTIDE SEQUENCE [LARGE SCALE GENOMIC DNA]</scope>
    <source>
        <strain evidence="3">CHO K1 cell line</strain>
    </source>
</reference>
<evidence type="ECO:0000313" key="3">
    <source>
        <dbReference type="Proteomes" id="UP000001075"/>
    </source>
</evidence>
<accession>G3IPD6</accession>
<dbReference type="InParanoid" id="G3IPD6"/>
<dbReference type="EMBL" id="JH010233">
    <property type="protein sequence ID" value="EGV91470.1"/>
    <property type="molecule type" value="Genomic_DNA"/>
</dbReference>
<evidence type="ECO:0000256" key="1">
    <source>
        <dbReference type="SAM" id="SignalP"/>
    </source>
</evidence>
<feature type="signal peptide" evidence="1">
    <location>
        <begin position="1"/>
        <end position="16"/>
    </location>
</feature>
<keyword evidence="1" id="KW-0732">Signal</keyword>
<feature type="chain" id="PRO_5003445411" evidence="1">
    <location>
        <begin position="17"/>
        <end position="121"/>
    </location>
</feature>
<gene>
    <name evidence="2" type="ORF">I79_025843</name>
</gene>
<dbReference type="AlphaFoldDB" id="G3IPD6"/>
<protein>
    <submittedName>
        <fullName evidence="2">Uncharacterized protein</fullName>
    </submittedName>
</protein>
<name>G3IPD6_CRIGR</name>
<organism evidence="2 3">
    <name type="scientific">Cricetulus griseus</name>
    <name type="common">Chinese hamster</name>
    <name type="synonym">Cricetulus barabensis griseus</name>
    <dbReference type="NCBI Taxonomy" id="10029"/>
    <lineage>
        <taxon>Eukaryota</taxon>
        <taxon>Metazoa</taxon>
        <taxon>Chordata</taxon>
        <taxon>Craniata</taxon>
        <taxon>Vertebrata</taxon>
        <taxon>Euteleostomi</taxon>
        <taxon>Mammalia</taxon>
        <taxon>Eutheria</taxon>
        <taxon>Euarchontoglires</taxon>
        <taxon>Glires</taxon>
        <taxon>Rodentia</taxon>
        <taxon>Myomorpha</taxon>
        <taxon>Muroidea</taxon>
        <taxon>Cricetidae</taxon>
        <taxon>Cricetinae</taxon>
        <taxon>Cricetulus</taxon>
    </lineage>
</organism>
<sequence length="121" mass="13678">MEKIQVCLSFLMLVFSETLLSSRQGSLLSHCLSSISWHWVTPHTSCCQHAGVWRPLDCRGQWLERERWSISCKQLSQREAHWEEPASLKPVQCGSLVPKSVVPATTPITQHSFSKCLVEGS</sequence>
<proteinExistence type="predicted"/>